<dbReference type="EMBL" id="OZ034821">
    <property type="protein sequence ID" value="CAL1407591.1"/>
    <property type="molecule type" value="Genomic_DNA"/>
</dbReference>
<sequence>MEGLRGAGVGLEPVPLLDLSATTAGGVIGFETISLAAIAMGVAGETMVVGGVGTLVVASTGGDATVAAGTTEVSSAESEAAALEEWSSASRSSSLVVTSGINLGTLMMKLSLP</sequence>
<evidence type="ECO:0000313" key="2">
    <source>
        <dbReference type="Proteomes" id="UP001497516"/>
    </source>
</evidence>
<dbReference type="AlphaFoldDB" id="A0AAV2GA50"/>
<proteinExistence type="predicted"/>
<keyword evidence="2" id="KW-1185">Reference proteome</keyword>
<gene>
    <name evidence="1" type="ORF">LTRI10_LOCUS47250</name>
</gene>
<protein>
    <submittedName>
        <fullName evidence="1">Uncharacterized protein</fullName>
    </submittedName>
</protein>
<evidence type="ECO:0000313" key="1">
    <source>
        <dbReference type="EMBL" id="CAL1407591.1"/>
    </source>
</evidence>
<reference evidence="1 2" key="1">
    <citation type="submission" date="2024-04" db="EMBL/GenBank/DDBJ databases">
        <authorList>
            <person name="Fracassetti M."/>
        </authorList>
    </citation>
    <scope>NUCLEOTIDE SEQUENCE [LARGE SCALE GENOMIC DNA]</scope>
</reference>
<name>A0AAV2GA50_9ROSI</name>
<accession>A0AAV2GA50</accession>
<organism evidence="1 2">
    <name type="scientific">Linum trigynum</name>
    <dbReference type="NCBI Taxonomy" id="586398"/>
    <lineage>
        <taxon>Eukaryota</taxon>
        <taxon>Viridiplantae</taxon>
        <taxon>Streptophyta</taxon>
        <taxon>Embryophyta</taxon>
        <taxon>Tracheophyta</taxon>
        <taxon>Spermatophyta</taxon>
        <taxon>Magnoliopsida</taxon>
        <taxon>eudicotyledons</taxon>
        <taxon>Gunneridae</taxon>
        <taxon>Pentapetalae</taxon>
        <taxon>rosids</taxon>
        <taxon>fabids</taxon>
        <taxon>Malpighiales</taxon>
        <taxon>Linaceae</taxon>
        <taxon>Linum</taxon>
    </lineage>
</organism>
<dbReference type="Proteomes" id="UP001497516">
    <property type="component" value="Chromosome 8"/>
</dbReference>